<dbReference type="EMBL" id="MU865932">
    <property type="protein sequence ID" value="KAK4450629.1"/>
    <property type="molecule type" value="Genomic_DNA"/>
</dbReference>
<feature type="signal peptide" evidence="1">
    <location>
        <begin position="1"/>
        <end position="21"/>
    </location>
</feature>
<feature type="chain" id="PRO_5043720721" description="WD-like domain-containing protein" evidence="1">
    <location>
        <begin position="22"/>
        <end position="221"/>
    </location>
</feature>
<gene>
    <name evidence="3" type="ORF">QBC34DRAFT_76847</name>
</gene>
<dbReference type="InterPro" id="IPR046925">
    <property type="entry name" value="WD-like_fungi"/>
</dbReference>
<reference evidence="3" key="2">
    <citation type="submission" date="2023-05" db="EMBL/GenBank/DDBJ databases">
        <authorList>
            <consortium name="Lawrence Berkeley National Laboratory"/>
            <person name="Steindorff A."/>
            <person name="Hensen N."/>
            <person name="Bonometti L."/>
            <person name="Westerberg I."/>
            <person name="Brannstrom I.O."/>
            <person name="Guillou S."/>
            <person name="Cros-Aarteil S."/>
            <person name="Calhoun S."/>
            <person name="Haridas S."/>
            <person name="Kuo A."/>
            <person name="Mondo S."/>
            <person name="Pangilinan J."/>
            <person name="Riley R."/>
            <person name="Labutti K."/>
            <person name="Andreopoulos B."/>
            <person name="Lipzen A."/>
            <person name="Chen C."/>
            <person name="Yanf M."/>
            <person name="Daum C."/>
            <person name="Ng V."/>
            <person name="Clum A."/>
            <person name="Ohm R."/>
            <person name="Martin F."/>
            <person name="Silar P."/>
            <person name="Natvig D."/>
            <person name="Lalanne C."/>
            <person name="Gautier V."/>
            <person name="Ament-Velasquez S.L."/>
            <person name="Kruys A."/>
            <person name="Hutchinson M.I."/>
            <person name="Powell A.J."/>
            <person name="Barry K."/>
            <person name="Miller A.N."/>
            <person name="Grigoriev I.V."/>
            <person name="Debuchy R."/>
            <person name="Gladieux P."/>
            <person name="Thoren M.H."/>
            <person name="Johannesson H."/>
        </authorList>
    </citation>
    <scope>NUCLEOTIDE SEQUENCE</scope>
    <source>
        <strain evidence="3">PSN243</strain>
    </source>
</reference>
<evidence type="ECO:0000313" key="3">
    <source>
        <dbReference type="EMBL" id="KAK4450629.1"/>
    </source>
</evidence>
<accession>A0AAV9GRE2</accession>
<protein>
    <recommendedName>
        <fullName evidence="2">WD-like domain-containing protein</fullName>
    </recommendedName>
</protein>
<evidence type="ECO:0000256" key="1">
    <source>
        <dbReference type="SAM" id="SignalP"/>
    </source>
</evidence>
<comment type="caution">
    <text evidence="3">The sequence shown here is derived from an EMBL/GenBank/DDBJ whole genome shotgun (WGS) entry which is preliminary data.</text>
</comment>
<dbReference type="AlphaFoldDB" id="A0AAV9GRE2"/>
<keyword evidence="1" id="KW-0732">Signal</keyword>
<keyword evidence="4" id="KW-1185">Reference proteome</keyword>
<dbReference type="Proteomes" id="UP001321760">
    <property type="component" value="Unassembled WGS sequence"/>
</dbReference>
<evidence type="ECO:0000313" key="4">
    <source>
        <dbReference type="Proteomes" id="UP001321760"/>
    </source>
</evidence>
<proteinExistence type="predicted"/>
<reference evidence="3" key="1">
    <citation type="journal article" date="2023" name="Mol. Phylogenet. Evol.">
        <title>Genome-scale phylogeny and comparative genomics of the fungal order Sordariales.</title>
        <authorList>
            <person name="Hensen N."/>
            <person name="Bonometti L."/>
            <person name="Westerberg I."/>
            <person name="Brannstrom I.O."/>
            <person name="Guillou S."/>
            <person name="Cros-Aarteil S."/>
            <person name="Calhoun S."/>
            <person name="Haridas S."/>
            <person name="Kuo A."/>
            <person name="Mondo S."/>
            <person name="Pangilinan J."/>
            <person name="Riley R."/>
            <person name="LaButti K."/>
            <person name="Andreopoulos B."/>
            <person name="Lipzen A."/>
            <person name="Chen C."/>
            <person name="Yan M."/>
            <person name="Daum C."/>
            <person name="Ng V."/>
            <person name="Clum A."/>
            <person name="Steindorff A."/>
            <person name="Ohm R.A."/>
            <person name="Martin F."/>
            <person name="Silar P."/>
            <person name="Natvig D.O."/>
            <person name="Lalanne C."/>
            <person name="Gautier V."/>
            <person name="Ament-Velasquez S.L."/>
            <person name="Kruys A."/>
            <person name="Hutchinson M.I."/>
            <person name="Powell A.J."/>
            <person name="Barry K."/>
            <person name="Miller A.N."/>
            <person name="Grigoriev I.V."/>
            <person name="Debuchy R."/>
            <person name="Gladieux P."/>
            <person name="Hiltunen Thoren M."/>
            <person name="Johannesson H."/>
        </authorList>
    </citation>
    <scope>NUCLEOTIDE SEQUENCE</scope>
    <source>
        <strain evidence="3">PSN243</strain>
    </source>
</reference>
<organism evidence="3 4">
    <name type="scientific">Podospora aff. communis PSN243</name>
    <dbReference type="NCBI Taxonomy" id="3040156"/>
    <lineage>
        <taxon>Eukaryota</taxon>
        <taxon>Fungi</taxon>
        <taxon>Dikarya</taxon>
        <taxon>Ascomycota</taxon>
        <taxon>Pezizomycotina</taxon>
        <taxon>Sordariomycetes</taxon>
        <taxon>Sordariomycetidae</taxon>
        <taxon>Sordariales</taxon>
        <taxon>Podosporaceae</taxon>
        <taxon>Podospora</taxon>
    </lineage>
</organism>
<evidence type="ECO:0000259" key="2">
    <source>
        <dbReference type="Pfam" id="PF20493"/>
    </source>
</evidence>
<dbReference type="Pfam" id="PF20493">
    <property type="entry name" value="WD-like_fungi"/>
    <property type="match status" value="1"/>
</dbReference>
<sequence>MQLPKLAALACLLAPALVANASPVADEASSRLTRSIVTPYGVLDFHAVDNDFLDWPGDDEEHRAAVQALVPRQDFNGTDGRIKNQYSSEHTPYSACPVWALQCRHEYRRTVPPINVCDALFRGLTGALDLPLASNERSVCLGGGGLGRCCISWSKKIDEGLQARHLLEAAEYVRSACVLSQGKAGFVQNVDFGKCVTVCLSSKPGNCHWLTGVSWSRLWPW</sequence>
<feature type="domain" description="WD-like" evidence="2">
    <location>
        <begin position="111"/>
        <end position="207"/>
    </location>
</feature>
<name>A0AAV9GRE2_9PEZI</name>